<reference evidence="1 2" key="1">
    <citation type="submission" date="2024-04" db="EMBL/GenBank/DDBJ databases">
        <authorList>
            <person name="Waldvogel A.-M."/>
            <person name="Schoenle A."/>
        </authorList>
    </citation>
    <scope>NUCLEOTIDE SEQUENCE [LARGE SCALE GENOMIC DNA]</scope>
</reference>
<evidence type="ECO:0000313" key="2">
    <source>
        <dbReference type="Proteomes" id="UP001497482"/>
    </source>
</evidence>
<organism evidence="1 2">
    <name type="scientific">Knipowitschia caucasica</name>
    <name type="common">Caucasian dwarf goby</name>
    <name type="synonym">Pomatoschistus caucasicus</name>
    <dbReference type="NCBI Taxonomy" id="637954"/>
    <lineage>
        <taxon>Eukaryota</taxon>
        <taxon>Metazoa</taxon>
        <taxon>Chordata</taxon>
        <taxon>Craniata</taxon>
        <taxon>Vertebrata</taxon>
        <taxon>Euteleostomi</taxon>
        <taxon>Actinopterygii</taxon>
        <taxon>Neopterygii</taxon>
        <taxon>Teleostei</taxon>
        <taxon>Neoteleostei</taxon>
        <taxon>Acanthomorphata</taxon>
        <taxon>Gobiaria</taxon>
        <taxon>Gobiiformes</taxon>
        <taxon>Gobioidei</taxon>
        <taxon>Gobiidae</taxon>
        <taxon>Gobiinae</taxon>
        <taxon>Knipowitschia</taxon>
    </lineage>
</organism>
<proteinExistence type="predicted"/>
<protein>
    <submittedName>
        <fullName evidence="1">Uncharacterized protein</fullName>
    </submittedName>
</protein>
<name>A0AAV2LY15_KNICA</name>
<evidence type="ECO:0000313" key="1">
    <source>
        <dbReference type="EMBL" id="CAL1605982.1"/>
    </source>
</evidence>
<dbReference type="EMBL" id="OZ035827">
    <property type="protein sequence ID" value="CAL1605982.1"/>
    <property type="molecule type" value="Genomic_DNA"/>
</dbReference>
<sequence length="75" mass="8168">MPDAQVVGLKPLTCPFAPHFAAEPLSLGATLKLSEELPEGHPAKPRGHLLTGHEHITNKAFGRHVEEQEDVQIEV</sequence>
<keyword evidence="2" id="KW-1185">Reference proteome</keyword>
<gene>
    <name evidence="1" type="ORF">KC01_LOCUS33265</name>
</gene>
<dbReference type="AlphaFoldDB" id="A0AAV2LY15"/>
<dbReference type="Proteomes" id="UP001497482">
    <property type="component" value="Chromosome 5"/>
</dbReference>
<accession>A0AAV2LY15</accession>